<feature type="transmembrane region" description="Helical" evidence="2">
    <location>
        <begin position="37"/>
        <end position="60"/>
    </location>
</feature>
<protein>
    <submittedName>
        <fullName evidence="3">Uncharacterized protein</fullName>
    </submittedName>
</protein>
<keyword evidence="2" id="KW-0472">Membrane</keyword>
<feature type="transmembrane region" description="Helical" evidence="2">
    <location>
        <begin position="6"/>
        <end position="30"/>
    </location>
</feature>
<gene>
    <name evidence="3" type="ORF">Pan189_14200</name>
</gene>
<evidence type="ECO:0000313" key="3">
    <source>
        <dbReference type="EMBL" id="QDT37054.1"/>
    </source>
</evidence>
<feature type="compositionally biased region" description="Polar residues" evidence="1">
    <location>
        <begin position="78"/>
        <end position="93"/>
    </location>
</feature>
<keyword evidence="2" id="KW-1133">Transmembrane helix</keyword>
<feature type="transmembrane region" description="Helical" evidence="2">
    <location>
        <begin position="247"/>
        <end position="268"/>
    </location>
</feature>
<dbReference type="KEGG" id="svp:Pan189_14200"/>
<evidence type="ECO:0000313" key="4">
    <source>
        <dbReference type="Proteomes" id="UP000317318"/>
    </source>
</evidence>
<organism evidence="3 4">
    <name type="scientific">Stratiformator vulcanicus</name>
    <dbReference type="NCBI Taxonomy" id="2527980"/>
    <lineage>
        <taxon>Bacteria</taxon>
        <taxon>Pseudomonadati</taxon>
        <taxon>Planctomycetota</taxon>
        <taxon>Planctomycetia</taxon>
        <taxon>Planctomycetales</taxon>
        <taxon>Planctomycetaceae</taxon>
        <taxon>Stratiformator</taxon>
    </lineage>
</organism>
<keyword evidence="2" id="KW-0812">Transmembrane</keyword>
<evidence type="ECO:0000256" key="1">
    <source>
        <dbReference type="SAM" id="MobiDB-lite"/>
    </source>
</evidence>
<sequence length="281" mass="30008">MTVAVVGIGLVIVVVLVIGVGLIAAIATLVSTGSPEVSLVAGIGGGVLTAGVLTLIAGSFTEVRREATVEYRIAANETSGEAVSDNPVPSTSIPDRPVADVTATIPVEADQPDVIEMSRIPDWLKAEVAAETQSEQSSHSDSSEIVVTSRQFATREEAFDDAAELAAQKVRPRFASYTRDGSSDDITPDMVRETLVADTYVEPITRTAGDNEFTVYRASLLLKTTPERMSDLRQLWRAEEVPERSKIAVGGAAGVTLLAAMAFGVLNWREKRQSSRHEHES</sequence>
<reference evidence="3 4" key="1">
    <citation type="submission" date="2019-02" db="EMBL/GenBank/DDBJ databases">
        <title>Deep-cultivation of Planctomycetes and their phenomic and genomic characterization uncovers novel biology.</title>
        <authorList>
            <person name="Wiegand S."/>
            <person name="Jogler M."/>
            <person name="Boedeker C."/>
            <person name="Pinto D."/>
            <person name="Vollmers J."/>
            <person name="Rivas-Marin E."/>
            <person name="Kohn T."/>
            <person name="Peeters S.H."/>
            <person name="Heuer A."/>
            <person name="Rast P."/>
            <person name="Oberbeckmann S."/>
            <person name="Bunk B."/>
            <person name="Jeske O."/>
            <person name="Meyerdierks A."/>
            <person name="Storesund J.E."/>
            <person name="Kallscheuer N."/>
            <person name="Luecker S."/>
            <person name="Lage O.M."/>
            <person name="Pohl T."/>
            <person name="Merkel B.J."/>
            <person name="Hornburger P."/>
            <person name="Mueller R.-W."/>
            <person name="Bruemmer F."/>
            <person name="Labrenz M."/>
            <person name="Spormann A.M."/>
            <person name="Op den Camp H."/>
            <person name="Overmann J."/>
            <person name="Amann R."/>
            <person name="Jetten M.S.M."/>
            <person name="Mascher T."/>
            <person name="Medema M.H."/>
            <person name="Devos D.P."/>
            <person name="Kaster A.-K."/>
            <person name="Ovreas L."/>
            <person name="Rohde M."/>
            <person name="Galperin M.Y."/>
            <person name="Jogler C."/>
        </authorList>
    </citation>
    <scope>NUCLEOTIDE SEQUENCE [LARGE SCALE GENOMIC DNA]</scope>
    <source>
        <strain evidence="3 4">Pan189</strain>
    </source>
</reference>
<dbReference type="AlphaFoldDB" id="A0A517QZM5"/>
<feature type="region of interest" description="Disordered" evidence="1">
    <location>
        <begin position="78"/>
        <end position="97"/>
    </location>
</feature>
<accession>A0A517QZM5</accession>
<dbReference type="RefSeq" id="WP_145363203.1">
    <property type="nucleotide sequence ID" value="NZ_CP036268.1"/>
</dbReference>
<proteinExistence type="predicted"/>
<keyword evidence="4" id="KW-1185">Reference proteome</keyword>
<dbReference type="EMBL" id="CP036268">
    <property type="protein sequence ID" value="QDT37054.1"/>
    <property type="molecule type" value="Genomic_DNA"/>
</dbReference>
<dbReference type="Proteomes" id="UP000317318">
    <property type="component" value="Chromosome"/>
</dbReference>
<evidence type="ECO:0000256" key="2">
    <source>
        <dbReference type="SAM" id="Phobius"/>
    </source>
</evidence>
<name>A0A517QZM5_9PLAN</name>